<feature type="transmembrane region" description="Helical" evidence="1">
    <location>
        <begin position="366"/>
        <end position="385"/>
    </location>
</feature>
<dbReference type="AlphaFoldDB" id="A0A8J8BCB5"/>
<keyword evidence="1" id="KW-0472">Membrane</keyword>
<dbReference type="GO" id="GO:0005524">
    <property type="term" value="F:ATP binding"/>
    <property type="evidence" value="ECO:0007669"/>
    <property type="project" value="InterPro"/>
</dbReference>
<dbReference type="EMBL" id="JAGSXH010000064">
    <property type="protein sequence ID" value="MBS2964942.1"/>
    <property type="molecule type" value="Genomic_DNA"/>
</dbReference>
<dbReference type="SUPFAM" id="SSF56112">
    <property type="entry name" value="Protein kinase-like (PK-like)"/>
    <property type="match status" value="1"/>
</dbReference>
<reference evidence="3" key="1">
    <citation type="submission" date="2021-04" db="EMBL/GenBank/DDBJ databases">
        <title>Genome based classification of Actinospica acidithermotolerans sp. nov., an actinobacterium isolated from an Indonesian hot spring.</title>
        <authorList>
            <person name="Kusuma A.B."/>
            <person name="Putra K.E."/>
            <person name="Nafisah S."/>
            <person name="Loh J."/>
            <person name="Nouioui I."/>
            <person name="Goodfellow M."/>
        </authorList>
    </citation>
    <scope>NUCLEOTIDE SEQUENCE</scope>
    <source>
        <strain evidence="3">DSM 45618</strain>
    </source>
</reference>
<dbReference type="PROSITE" id="PS50011">
    <property type="entry name" value="PROTEIN_KINASE_DOM"/>
    <property type="match status" value="1"/>
</dbReference>
<dbReference type="InterPro" id="IPR000719">
    <property type="entry name" value="Prot_kinase_dom"/>
</dbReference>
<protein>
    <submittedName>
        <fullName evidence="3">Phosphotransferase</fullName>
    </submittedName>
</protein>
<dbReference type="InterPro" id="IPR011009">
    <property type="entry name" value="Kinase-like_dom_sf"/>
</dbReference>
<proteinExistence type="predicted"/>
<dbReference type="GO" id="GO:0004672">
    <property type="term" value="F:protein kinase activity"/>
    <property type="evidence" value="ECO:0007669"/>
    <property type="project" value="InterPro"/>
</dbReference>
<feature type="transmembrane region" description="Helical" evidence="1">
    <location>
        <begin position="391"/>
        <end position="413"/>
    </location>
</feature>
<evidence type="ECO:0000259" key="2">
    <source>
        <dbReference type="PROSITE" id="PS50011"/>
    </source>
</evidence>
<dbReference type="Gene3D" id="1.10.510.10">
    <property type="entry name" value="Transferase(Phosphotransferase) domain 1"/>
    <property type="match status" value="1"/>
</dbReference>
<accession>A0A8J8BCB5</accession>
<keyword evidence="1" id="KW-1133">Transmembrane helix</keyword>
<comment type="caution">
    <text evidence="3">The sequence shown here is derived from an EMBL/GenBank/DDBJ whole genome shotgun (WGS) entry which is preliminary data.</text>
</comment>
<keyword evidence="4" id="KW-1185">Reference proteome</keyword>
<sequence length="724" mass="79796">MATMATFPTSGAYVDALQDTGRCFVDPELAGCVIRTDRFGLPRPISGNFASVFTADTAGGRRLAVKCFTRDVTDQQERYREIGAALRDVPARWKVEFRYVERGVLVAGEAYPVLVMEWIEAKQLIAWIEDKLRAGDHGGFERLADAFARLVAGLEAAGIAHGDLQHGNLLVTARDELKLIDYDGMYVPALRDRPAMELGQPNYQHPRRKAADYGPWLDRFSARVIHLSLSALAADPTLWSRLHKPGGEFLLLRKHDLEDPSASAGMTALRDVNARIRRSAEELAAVADEPLQGIAPLDQVVRIRTPRQARPLKPVRHAARDGEECRQPGTDPALAAAAAGPGGWLDDHRPPPSAVRFERPGWGERLGWYVSLLIICVTACAPVVPGVEVPAALALIVAGTIAAGTWVALWIRFLRLTQVRARRARRGAARAARARREQAQAQLRWQLAARQESVAAYQRDLVSLADRRARIDPEAAAEHAEIDRRRDDQLARLVGERNGLREWKAAELTRRTEAVEARHRGDELARHRIDTAQIYGIDRAVVAELDVAGVRTAADFVGIRIEKRLGRAPAARVLHRDGRPLRVPMVGEVRARHLDAWRATLAARSSSQAPAQLTAAIRAQLDSEAAVRLAGVAAREHAVRSAADVQHRALRAQTKSRRATLAADDQSTRSSHATAVAAIDRDCALYRDAVEAAQYELRAEQKALDAYARVRFQRYLAALTFGVL</sequence>
<dbReference type="RefSeq" id="WP_211469302.1">
    <property type="nucleotide sequence ID" value="NZ_JAGSXH010000064.1"/>
</dbReference>
<name>A0A8J8BCB5_9ACTN</name>
<feature type="domain" description="Protein kinase" evidence="2">
    <location>
        <begin position="38"/>
        <end position="291"/>
    </location>
</feature>
<organism evidence="3 4">
    <name type="scientific">Actinocrinis puniceicyclus</name>
    <dbReference type="NCBI Taxonomy" id="977794"/>
    <lineage>
        <taxon>Bacteria</taxon>
        <taxon>Bacillati</taxon>
        <taxon>Actinomycetota</taxon>
        <taxon>Actinomycetes</taxon>
        <taxon>Catenulisporales</taxon>
        <taxon>Actinospicaceae</taxon>
        <taxon>Actinocrinis</taxon>
    </lineage>
</organism>
<gene>
    <name evidence="3" type="ORF">KGA66_17935</name>
</gene>
<keyword evidence="1" id="KW-0812">Transmembrane</keyword>
<evidence type="ECO:0000313" key="3">
    <source>
        <dbReference type="EMBL" id="MBS2964942.1"/>
    </source>
</evidence>
<evidence type="ECO:0000313" key="4">
    <source>
        <dbReference type="Proteomes" id="UP000677913"/>
    </source>
</evidence>
<evidence type="ECO:0000256" key="1">
    <source>
        <dbReference type="SAM" id="Phobius"/>
    </source>
</evidence>
<dbReference type="Proteomes" id="UP000677913">
    <property type="component" value="Unassembled WGS sequence"/>
</dbReference>